<name>A0A4V3RYL4_9PROT</name>
<gene>
    <name evidence="1" type="ORF">E5162_14390</name>
</gene>
<protein>
    <submittedName>
        <fullName evidence="1">Uncharacterized protein</fullName>
    </submittedName>
</protein>
<dbReference type="AlphaFoldDB" id="A0A4V3RYL4"/>
<proteinExistence type="predicted"/>
<keyword evidence="2" id="KW-1185">Reference proteome</keyword>
<accession>A0A4V3RYL4</accession>
<evidence type="ECO:0000313" key="2">
    <source>
        <dbReference type="Proteomes" id="UP000305451"/>
    </source>
</evidence>
<organism evidence="1 2">
    <name type="scientific">Marinicauda pacifica</name>
    <dbReference type="NCBI Taxonomy" id="1133559"/>
    <lineage>
        <taxon>Bacteria</taxon>
        <taxon>Pseudomonadati</taxon>
        <taxon>Pseudomonadota</taxon>
        <taxon>Alphaproteobacteria</taxon>
        <taxon>Maricaulales</taxon>
        <taxon>Maricaulaceae</taxon>
        <taxon>Marinicauda</taxon>
    </lineage>
</organism>
<sequence>MSLQNWRVLDFEGLFGRGQDGASMPEQLEAIEEMVTMIRGESLHRIVLDLDHADIDLGQRVVQIQPQALA</sequence>
<dbReference type="Proteomes" id="UP000305451">
    <property type="component" value="Unassembled WGS sequence"/>
</dbReference>
<dbReference type="EMBL" id="SRXV01000066">
    <property type="protein sequence ID" value="TGY90799.1"/>
    <property type="molecule type" value="Genomic_DNA"/>
</dbReference>
<dbReference type="RefSeq" id="WP_135945958.1">
    <property type="nucleotide sequence ID" value="NZ_SRXV01000066.1"/>
</dbReference>
<comment type="caution">
    <text evidence="1">The sequence shown here is derived from an EMBL/GenBank/DDBJ whole genome shotgun (WGS) entry which is preliminary data.</text>
</comment>
<reference evidence="1 2" key="1">
    <citation type="journal article" date="2013" name="Int. J. Syst. Evol. Microbiol.">
        <title>Marinicauda pacifica gen. nov., sp. nov., a prosthecate alphaproteobacterium of the family Hyphomonadaceae isolated from deep seawater.</title>
        <authorList>
            <person name="Zhang X.Y."/>
            <person name="Li G.W."/>
            <person name="Wang C.S."/>
            <person name="Zhang Y.J."/>
            <person name="Xu X.W."/>
            <person name="Li H."/>
            <person name="Liu A."/>
            <person name="Liu C."/>
            <person name="Xie B.B."/>
            <person name="Qin Q.L."/>
            <person name="Xu Z."/>
            <person name="Chen X.L."/>
            <person name="Zhou B.C."/>
            <person name="Zhang Y.Z."/>
        </authorList>
    </citation>
    <scope>NUCLEOTIDE SEQUENCE [LARGE SCALE GENOMIC DNA]</scope>
    <source>
        <strain evidence="1 2">P-1 km-3</strain>
    </source>
</reference>
<evidence type="ECO:0000313" key="1">
    <source>
        <dbReference type="EMBL" id="TGY90799.1"/>
    </source>
</evidence>